<evidence type="ECO:0000313" key="1">
    <source>
        <dbReference type="EMBL" id="KAF2629952.1"/>
    </source>
</evidence>
<accession>A0ACB6S8V6</accession>
<comment type="caution">
    <text evidence="1">The sequence shown here is derived from an EMBL/GenBank/DDBJ whole genome shotgun (WGS) entry which is preliminary data.</text>
</comment>
<evidence type="ECO:0000313" key="2">
    <source>
        <dbReference type="Proteomes" id="UP000799754"/>
    </source>
</evidence>
<organism evidence="1 2">
    <name type="scientific">Macroventuria anomochaeta</name>
    <dbReference type="NCBI Taxonomy" id="301207"/>
    <lineage>
        <taxon>Eukaryota</taxon>
        <taxon>Fungi</taxon>
        <taxon>Dikarya</taxon>
        <taxon>Ascomycota</taxon>
        <taxon>Pezizomycotina</taxon>
        <taxon>Dothideomycetes</taxon>
        <taxon>Pleosporomycetidae</taxon>
        <taxon>Pleosporales</taxon>
        <taxon>Pleosporineae</taxon>
        <taxon>Didymellaceae</taxon>
        <taxon>Macroventuria</taxon>
    </lineage>
</organism>
<proteinExistence type="predicted"/>
<gene>
    <name evidence="1" type="ORF">BU25DRAFT_408550</name>
</gene>
<name>A0ACB6S8V6_9PLEO</name>
<reference evidence="1" key="1">
    <citation type="journal article" date="2020" name="Stud. Mycol.">
        <title>101 Dothideomycetes genomes: a test case for predicting lifestyles and emergence of pathogens.</title>
        <authorList>
            <person name="Haridas S."/>
            <person name="Albert R."/>
            <person name="Binder M."/>
            <person name="Bloem J."/>
            <person name="Labutti K."/>
            <person name="Salamov A."/>
            <person name="Andreopoulos B."/>
            <person name="Baker S."/>
            <person name="Barry K."/>
            <person name="Bills G."/>
            <person name="Bluhm B."/>
            <person name="Cannon C."/>
            <person name="Castanera R."/>
            <person name="Culley D."/>
            <person name="Daum C."/>
            <person name="Ezra D."/>
            <person name="Gonzalez J."/>
            <person name="Henrissat B."/>
            <person name="Kuo A."/>
            <person name="Liang C."/>
            <person name="Lipzen A."/>
            <person name="Lutzoni F."/>
            <person name="Magnuson J."/>
            <person name="Mondo S."/>
            <person name="Nolan M."/>
            <person name="Ohm R."/>
            <person name="Pangilinan J."/>
            <person name="Park H.-J."/>
            <person name="Ramirez L."/>
            <person name="Alfaro M."/>
            <person name="Sun H."/>
            <person name="Tritt A."/>
            <person name="Yoshinaga Y."/>
            <person name="Zwiers L.-H."/>
            <person name="Turgeon B."/>
            <person name="Goodwin S."/>
            <person name="Spatafora J."/>
            <person name="Crous P."/>
            <person name="Grigoriev I."/>
        </authorList>
    </citation>
    <scope>NUCLEOTIDE SEQUENCE</scope>
    <source>
        <strain evidence="1">CBS 525.71</strain>
    </source>
</reference>
<sequence length="101" mass="11543">MPSTFASTEAKTKAKEDFKHAMLTSINKEVAMLAKLYVLSIKFQDTNSKCSILSAMFESTLKQRVDRSCYYPGTRIVKHIYNHTVALDPMREFLTNLAVNY</sequence>
<protein>
    <submittedName>
        <fullName evidence="1">Uncharacterized protein</fullName>
    </submittedName>
</protein>
<keyword evidence="2" id="KW-1185">Reference proteome</keyword>
<dbReference type="Proteomes" id="UP000799754">
    <property type="component" value="Unassembled WGS sequence"/>
</dbReference>
<dbReference type="EMBL" id="MU006708">
    <property type="protein sequence ID" value="KAF2629952.1"/>
    <property type="molecule type" value="Genomic_DNA"/>
</dbReference>